<keyword evidence="1" id="KW-0812">Transmembrane</keyword>
<accession>A0A2V3DX88</accession>
<comment type="caution">
    <text evidence="2">The sequence shown here is derived from an EMBL/GenBank/DDBJ whole genome shotgun (WGS) entry which is preliminary data.</text>
</comment>
<dbReference type="OrthoDB" id="166777at2"/>
<dbReference type="AlphaFoldDB" id="A0A2V3DX88"/>
<dbReference type="Proteomes" id="UP000246303">
    <property type="component" value="Unassembled WGS sequence"/>
</dbReference>
<dbReference type="EMBL" id="QHLZ01000001">
    <property type="protein sequence ID" value="PXA69657.1"/>
    <property type="molecule type" value="Genomic_DNA"/>
</dbReference>
<keyword evidence="1" id="KW-0472">Membrane</keyword>
<feature type="transmembrane region" description="Helical" evidence="1">
    <location>
        <begin position="114"/>
        <end position="131"/>
    </location>
</feature>
<evidence type="ECO:0000256" key="1">
    <source>
        <dbReference type="SAM" id="Phobius"/>
    </source>
</evidence>
<feature type="transmembrane region" description="Helical" evidence="1">
    <location>
        <begin position="9"/>
        <end position="31"/>
    </location>
</feature>
<sequence length="146" mass="15645">MRTWPLRRWLTGAAVAALVYVLVAIPTVLIPNTFFSREIPPTWWSYTALGISSLLTGLLVATYVASPIPRTGATNKSGVFASLLTFFAVGCPVCNKMVLLALGSSGAITFFEPVQPVLALLSLGLLLWALLRRISQENACTVPVPA</sequence>
<keyword evidence="3" id="KW-1185">Reference proteome</keyword>
<feature type="transmembrane region" description="Helical" evidence="1">
    <location>
        <begin position="43"/>
        <end position="66"/>
    </location>
</feature>
<keyword evidence="1" id="KW-1133">Transmembrane helix</keyword>
<protein>
    <recommendedName>
        <fullName evidence="4">Integral membrane protein</fullName>
    </recommendedName>
</protein>
<name>A0A2V3DX88_9MICC</name>
<feature type="transmembrane region" description="Helical" evidence="1">
    <location>
        <begin position="78"/>
        <end position="102"/>
    </location>
</feature>
<evidence type="ECO:0000313" key="2">
    <source>
        <dbReference type="EMBL" id="PXA69657.1"/>
    </source>
</evidence>
<proteinExistence type="predicted"/>
<gene>
    <name evidence="2" type="ORF">CVS29_02520</name>
</gene>
<reference evidence="2 3" key="1">
    <citation type="submission" date="2018-05" db="EMBL/GenBank/DDBJ databases">
        <title>Genetic diversity of glacier-inhabiting Cryobacterium bacteria in China and description of Cryobacterium mengkeensis sp. nov. and Arthrobacter glacialis sp. nov.</title>
        <authorList>
            <person name="Liu Q."/>
            <person name="Xin Y.-H."/>
        </authorList>
    </citation>
    <scope>NUCLEOTIDE SEQUENCE [LARGE SCALE GENOMIC DNA]</scope>
    <source>
        <strain evidence="2 3">GP3</strain>
    </source>
</reference>
<evidence type="ECO:0008006" key="4">
    <source>
        <dbReference type="Google" id="ProtNLM"/>
    </source>
</evidence>
<organism evidence="2 3">
    <name type="scientific">Arthrobacter psychrochitiniphilus</name>
    <dbReference type="NCBI Taxonomy" id="291045"/>
    <lineage>
        <taxon>Bacteria</taxon>
        <taxon>Bacillati</taxon>
        <taxon>Actinomycetota</taxon>
        <taxon>Actinomycetes</taxon>
        <taxon>Micrococcales</taxon>
        <taxon>Micrococcaceae</taxon>
        <taxon>Arthrobacter</taxon>
    </lineage>
</organism>
<evidence type="ECO:0000313" key="3">
    <source>
        <dbReference type="Proteomes" id="UP000246303"/>
    </source>
</evidence>